<organism evidence="1 2">
    <name type="scientific">Coemansia reversa (strain ATCC 12441 / NRRL 1564)</name>
    <dbReference type="NCBI Taxonomy" id="763665"/>
    <lineage>
        <taxon>Eukaryota</taxon>
        <taxon>Fungi</taxon>
        <taxon>Fungi incertae sedis</taxon>
        <taxon>Zoopagomycota</taxon>
        <taxon>Kickxellomycotina</taxon>
        <taxon>Kickxellomycetes</taxon>
        <taxon>Kickxellales</taxon>
        <taxon>Kickxellaceae</taxon>
        <taxon>Coemansia</taxon>
    </lineage>
</organism>
<dbReference type="OrthoDB" id="5596648at2759"/>
<evidence type="ECO:0000313" key="1">
    <source>
        <dbReference type="EMBL" id="PIA16528.1"/>
    </source>
</evidence>
<proteinExistence type="predicted"/>
<gene>
    <name evidence="1" type="ORF">COEREDRAFT_92525</name>
</gene>
<protein>
    <submittedName>
        <fullName evidence="1">Uncharacterized protein</fullName>
    </submittedName>
</protein>
<name>A0A2G5BBY4_COERN</name>
<dbReference type="AlphaFoldDB" id="A0A2G5BBY4"/>
<accession>A0A2G5BBY4</accession>
<evidence type="ECO:0000313" key="2">
    <source>
        <dbReference type="Proteomes" id="UP000242474"/>
    </source>
</evidence>
<reference evidence="1 2" key="1">
    <citation type="journal article" date="2015" name="Genome Biol. Evol.">
        <title>Phylogenomic analyses indicate that early fungi evolved digesting cell walls of algal ancestors of land plants.</title>
        <authorList>
            <person name="Chang Y."/>
            <person name="Wang S."/>
            <person name="Sekimoto S."/>
            <person name="Aerts A.L."/>
            <person name="Choi C."/>
            <person name="Clum A."/>
            <person name="LaButti K.M."/>
            <person name="Lindquist E.A."/>
            <person name="Yee Ngan C."/>
            <person name="Ohm R.A."/>
            <person name="Salamov A.A."/>
            <person name="Grigoriev I.V."/>
            <person name="Spatafora J.W."/>
            <person name="Berbee M.L."/>
        </authorList>
    </citation>
    <scope>NUCLEOTIDE SEQUENCE [LARGE SCALE GENOMIC DNA]</scope>
    <source>
        <strain evidence="1 2">NRRL 1564</strain>
    </source>
</reference>
<dbReference type="EMBL" id="KZ303499">
    <property type="protein sequence ID" value="PIA16528.1"/>
    <property type="molecule type" value="Genomic_DNA"/>
</dbReference>
<keyword evidence="2" id="KW-1185">Reference proteome</keyword>
<sequence length="118" mass="13223">MGCSKCRGWEENECCLSQSEACDCKCHASCDCAFCYTVELKARLTPSTCHSQNTPNKSTTSRIATALGRESRQSLANDELPGNRPVASLRLSLDENKTERARKWILRNTTSKPMRMFV</sequence>
<dbReference type="Proteomes" id="UP000242474">
    <property type="component" value="Unassembled WGS sequence"/>
</dbReference>